<evidence type="ECO:0000313" key="3">
    <source>
        <dbReference type="Proteomes" id="UP000198515"/>
    </source>
</evidence>
<dbReference type="EMBL" id="FMBC01000036">
    <property type="protein sequence ID" value="SCC54816.1"/>
    <property type="molecule type" value="Genomic_DNA"/>
</dbReference>
<name>A0A1C4FFY9_9ENTR</name>
<dbReference type="Proteomes" id="UP000198515">
    <property type="component" value="Unassembled WGS sequence"/>
</dbReference>
<dbReference type="AlphaFoldDB" id="A0A1C4FFY9"/>
<keyword evidence="1" id="KW-0472">Membrane</keyword>
<protein>
    <submittedName>
        <fullName evidence="2">Uncharacterized protein</fullName>
    </submittedName>
</protein>
<keyword evidence="3" id="KW-1185">Reference proteome</keyword>
<evidence type="ECO:0000313" key="2">
    <source>
        <dbReference type="EMBL" id="SCC54816.1"/>
    </source>
</evidence>
<keyword evidence="1" id="KW-0812">Transmembrane</keyword>
<feature type="transmembrane region" description="Helical" evidence="1">
    <location>
        <begin position="20"/>
        <end position="42"/>
    </location>
</feature>
<organism evidence="2 3">
    <name type="scientific">Kosakonia oryziphila</name>
    <dbReference type="NCBI Taxonomy" id="1005667"/>
    <lineage>
        <taxon>Bacteria</taxon>
        <taxon>Pseudomonadati</taxon>
        <taxon>Pseudomonadota</taxon>
        <taxon>Gammaproteobacteria</taxon>
        <taxon>Enterobacterales</taxon>
        <taxon>Enterobacteriaceae</taxon>
        <taxon>Kosakonia</taxon>
    </lineage>
</organism>
<dbReference type="RefSeq" id="WP_090137152.1">
    <property type="nucleotide sequence ID" value="NZ_FMBC01000036.1"/>
</dbReference>
<accession>A0A1C4FFY9</accession>
<sequence>MAWPIPDIPDKKSLPPPKFWFWIIVLVLMLIVGAISSLWIWNKATYAEVFFYGALPALLIWLCLFGGLFNRYEQSVAASRAWDFEREQTKAEWRNWSRQQLAVVGNVLFSPEEKGMEALLDELEKVPAFPKKARPLFNSQHSFQDFMKETDRKLELQHPGYRYSLHSVYVYQSADRIDEKRIELISQQWDLIPNLIYSMKTIDSLYDEKNFDGLILILCLQDWPHRLSGQSSEFISAQLLTSSAYARQHSLPAIAGITRMMPMEAGKLVDELDMLFEYIQPDKQSLEFVWLLGTAEKTASEIMQYATLHQWSLPEKRPLHSIDLSFGPPGEMALPLSLAMMVEAASKTGKDQLLVNQTPQQTGTLCFITRELYACPHKK</sequence>
<evidence type="ECO:0000256" key="1">
    <source>
        <dbReference type="SAM" id="Phobius"/>
    </source>
</evidence>
<proteinExistence type="predicted"/>
<gene>
    <name evidence="2" type="ORF">GA0061070_10368</name>
</gene>
<feature type="transmembrane region" description="Helical" evidence="1">
    <location>
        <begin position="49"/>
        <end position="69"/>
    </location>
</feature>
<dbReference type="OrthoDB" id="6479127at2"/>
<reference evidence="3" key="1">
    <citation type="submission" date="2016-08" db="EMBL/GenBank/DDBJ databases">
        <authorList>
            <person name="Varghese N."/>
            <person name="Submissions Spin"/>
        </authorList>
    </citation>
    <scope>NUCLEOTIDE SEQUENCE [LARGE SCALE GENOMIC DNA]</scope>
    <source>
        <strain evidence="3">REICA_142</strain>
    </source>
</reference>
<keyword evidence="1" id="KW-1133">Transmembrane helix</keyword>